<keyword evidence="1" id="KW-1133">Transmembrane helix</keyword>
<dbReference type="Proteomes" id="UP000177235">
    <property type="component" value="Unassembled WGS sequence"/>
</dbReference>
<proteinExistence type="predicted"/>
<keyword evidence="1" id="KW-0812">Transmembrane</keyword>
<name>A0A1F5Q8Z6_9BACT</name>
<dbReference type="EMBL" id="MFFF01000034">
    <property type="protein sequence ID" value="OGE98392.1"/>
    <property type="molecule type" value="Genomic_DNA"/>
</dbReference>
<gene>
    <name evidence="2" type="ORF">A3J05_02345</name>
</gene>
<protein>
    <submittedName>
        <fullName evidence="2">Uncharacterized protein</fullName>
    </submittedName>
</protein>
<keyword evidence="1" id="KW-0472">Membrane</keyword>
<sequence length="81" mass="9023">MINHKLLTILVLTVVLLVGVIYYANNRPDVQYETKTPNTQTGQTATQADDDTDVINSEIENVDLGDIDREFQAIDSDINSL</sequence>
<organism evidence="2 3">
    <name type="scientific">Candidatus Doudnabacteria bacterium RIFCSPLOWO2_02_FULL_48_13</name>
    <dbReference type="NCBI Taxonomy" id="1817845"/>
    <lineage>
        <taxon>Bacteria</taxon>
        <taxon>Candidatus Doudnaibacteriota</taxon>
    </lineage>
</organism>
<comment type="caution">
    <text evidence="2">The sequence shown here is derived from an EMBL/GenBank/DDBJ whole genome shotgun (WGS) entry which is preliminary data.</text>
</comment>
<reference evidence="2 3" key="1">
    <citation type="journal article" date="2016" name="Nat. Commun.">
        <title>Thousands of microbial genomes shed light on interconnected biogeochemical processes in an aquifer system.</title>
        <authorList>
            <person name="Anantharaman K."/>
            <person name="Brown C.T."/>
            <person name="Hug L.A."/>
            <person name="Sharon I."/>
            <person name="Castelle C.J."/>
            <person name="Probst A.J."/>
            <person name="Thomas B.C."/>
            <person name="Singh A."/>
            <person name="Wilkins M.J."/>
            <person name="Karaoz U."/>
            <person name="Brodie E.L."/>
            <person name="Williams K.H."/>
            <person name="Hubbard S.S."/>
            <person name="Banfield J.F."/>
        </authorList>
    </citation>
    <scope>NUCLEOTIDE SEQUENCE [LARGE SCALE GENOMIC DNA]</scope>
</reference>
<feature type="transmembrane region" description="Helical" evidence="1">
    <location>
        <begin position="6"/>
        <end position="25"/>
    </location>
</feature>
<evidence type="ECO:0000313" key="2">
    <source>
        <dbReference type="EMBL" id="OGE98392.1"/>
    </source>
</evidence>
<evidence type="ECO:0000313" key="3">
    <source>
        <dbReference type="Proteomes" id="UP000177235"/>
    </source>
</evidence>
<accession>A0A1F5Q8Z6</accession>
<dbReference type="AlphaFoldDB" id="A0A1F5Q8Z6"/>
<evidence type="ECO:0000256" key="1">
    <source>
        <dbReference type="SAM" id="Phobius"/>
    </source>
</evidence>